<evidence type="ECO:0000256" key="7">
    <source>
        <dbReference type="ARBA" id="ARBA00023170"/>
    </source>
</evidence>
<dbReference type="GO" id="GO:0004930">
    <property type="term" value="F:G protein-coupled receptor activity"/>
    <property type="evidence" value="ECO:0007669"/>
    <property type="project" value="UniProtKB-KW"/>
</dbReference>
<evidence type="ECO:0000313" key="14">
    <source>
        <dbReference type="Proteomes" id="UP000285301"/>
    </source>
</evidence>
<dbReference type="EMBL" id="NCKU01003487">
    <property type="protein sequence ID" value="RWS07417.1"/>
    <property type="molecule type" value="Genomic_DNA"/>
</dbReference>
<keyword evidence="14" id="KW-1185">Reference proteome</keyword>
<feature type="transmembrane region" description="Helical" evidence="9">
    <location>
        <begin position="68"/>
        <end position="90"/>
    </location>
</feature>
<dbReference type="AlphaFoldDB" id="A0A3S3PTB3"/>
<accession>A0A3S3PTB3</accession>
<evidence type="ECO:0000259" key="10">
    <source>
        <dbReference type="PROSITE" id="PS50262"/>
    </source>
</evidence>
<evidence type="ECO:0000256" key="5">
    <source>
        <dbReference type="ARBA" id="ARBA00023040"/>
    </source>
</evidence>
<dbReference type="EMBL" id="NCKU01003277">
    <property type="protein sequence ID" value="RWS07839.1"/>
    <property type="molecule type" value="Genomic_DNA"/>
</dbReference>
<evidence type="ECO:0000256" key="2">
    <source>
        <dbReference type="ARBA" id="ARBA00010663"/>
    </source>
</evidence>
<name>A0A3S3PTB3_9ACAR</name>
<comment type="subcellular location">
    <subcellularLocation>
        <location evidence="1">Membrane</location>
        <topology evidence="1">Multi-pass membrane protein</topology>
    </subcellularLocation>
</comment>
<evidence type="ECO:0000256" key="3">
    <source>
        <dbReference type="ARBA" id="ARBA00022692"/>
    </source>
</evidence>
<dbReference type="PROSITE" id="PS50262">
    <property type="entry name" value="G_PROTEIN_RECEP_F1_2"/>
    <property type="match status" value="1"/>
</dbReference>
<dbReference type="GO" id="GO:0005886">
    <property type="term" value="C:plasma membrane"/>
    <property type="evidence" value="ECO:0007669"/>
    <property type="project" value="TreeGrafter"/>
</dbReference>
<gene>
    <name evidence="11" type="ORF">B4U79_05077</name>
    <name evidence="13" type="ORF">B4U79_09227</name>
    <name evidence="12" type="ORF">B4U79_12074</name>
</gene>
<evidence type="ECO:0000313" key="11">
    <source>
        <dbReference type="EMBL" id="RWS07417.1"/>
    </source>
</evidence>
<dbReference type="Proteomes" id="UP000285301">
    <property type="component" value="Unassembled WGS sequence"/>
</dbReference>
<evidence type="ECO:0000256" key="4">
    <source>
        <dbReference type="ARBA" id="ARBA00022989"/>
    </source>
</evidence>
<dbReference type="STRING" id="1965070.A0A3S3PTB3"/>
<dbReference type="Pfam" id="PF00001">
    <property type="entry name" value="7tm_1"/>
    <property type="match status" value="1"/>
</dbReference>
<feature type="transmembrane region" description="Helical" evidence="9">
    <location>
        <begin position="17"/>
        <end position="35"/>
    </location>
</feature>
<dbReference type="PANTHER" id="PTHR45695">
    <property type="entry name" value="LEUCOKININ RECEPTOR-RELATED"/>
    <property type="match status" value="1"/>
</dbReference>
<dbReference type="PANTHER" id="PTHR45695:SF9">
    <property type="entry name" value="LEUCOKININ RECEPTOR"/>
    <property type="match status" value="1"/>
</dbReference>
<dbReference type="EMBL" id="NCKU01003486">
    <property type="protein sequence ID" value="RWS07420.1"/>
    <property type="molecule type" value="Genomic_DNA"/>
</dbReference>
<protein>
    <submittedName>
        <fullName evidence="13">Substance-P receptor-like protein</fullName>
    </submittedName>
</protein>
<feature type="transmembrane region" description="Helical" evidence="9">
    <location>
        <begin position="123"/>
        <end position="147"/>
    </location>
</feature>
<dbReference type="InterPro" id="IPR017452">
    <property type="entry name" value="GPCR_Rhodpsn_7TM"/>
</dbReference>
<dbReference type="PRINTS" id="PR00237">
    <property type="entry name" value="GPCRRHODOPSN"/>
</dbReference>
<dbReference type="SUPFAM" id="SSF81321">
    <property type="entry name" value="Family A G protein-coupled receptor-like"/>
    <property type="match status" value="1"/>
</dbReference>
<keyword evidence="7 13" id="KW-0675">Receptor</keyword>
<keyword evidence="8" id="KW-0807">Transducer</keyword>
<feature type="transmembrane region" description="Helical" evidence="9">
    <location>
        <begin position="162"/>
        <end position="188"/>
    </location>
</feature>
<evidence type="ECO:0000256" key="8">
    <source>
        <dbReference type="ARBA" id="ARBA00023224"/>
    </source>
</evidence>
<evidence type="ECO:0000256" key="6">
    <source>
        <dbReference type="ARBA" id="ARBA00023136"/>
    </source>
</evidence>
<evidence type="ECO:0000313" key="13">
    <source>
        <dbReference type="EMBL" id="RWS07839.1"/>
    </source>
</evidence>
<keyword evidence="4 9" id="KW-1133">Transmembrane helix</keyword>
<proteinExistence type="inferred from homology"/>
<evidence type="ECO:0000256" key="1">
    <source>
        <dbReference type="ARBA" id="ARBA00004141"/>
    </source>
</evidence>
<dbReference type="InterPro" id="IPR000276">
    <property type="entry name" value="GPCR_Rhodpsn"/>
</dbReference>
<keyword evidence="3 9" id="KW-0812">Transmembrane</keyword>
<organism evidence="13 14">
    <name type="scientific">Dinothrombium tinctorium</name>
    <dbReference type="NCBI Taxonomy" id="1965070"/>
    <lineage>
        <taxon>Eukaryota</taxon>
        <taxon>Metazoa</taxon>
        <taxon>Ecdysozoa</taxon>
        <taxon>Arthropoda</taxon>
        <taxon>Chelicerata</taxon>
        <taxon>Arachnida</taxon>
        <taxon>Acari</taxon>
        <taxon>Acariformes</taxon>
        <taxon>Trombidiformes</taxon>
        <taxon>Prostigmata</taxon>
        <taxon>Anystina</taxon>
        <taxon>Parasitengona</taxon>
        <taxon>Trombidioidea</taxon>
        <taxon>Trombidiidae</taxon>
        <taxon>Dinothrombium</taxon>
    </lineage>
</organism>
<reference evidence="13" key="2">
    <citation type="submission" date="2018-11" db="EMBL/GenBank/DDBJ databases">
        <title>Trombidioid mite genomics.</title>
        <authorList>
            <person name="Dong X."/>
        </authorList>
    </citation>
    <scope>NUCLEOTIDE SEQUENCE</scope>
    <source>
        <strain evidence="13">UoL-WK</strain>
    </source>
</reference>
<keyword evidence="6 9" id="KW-0472">Membrane</keyword>
<comment type="caution">
    <text evidence="13">The sequence shown here is derived from an EMBL/GenBank/DDBJ whole genome shotgun (WGS) entry which is preliminary data.</text>
</comment>
<comment type="similarity">
    <text evidence="2">Belongs to the G-protein coupled receptor 1 family.</text>
</comment>
<evidence type="ECO:0000256" key="9">
    <source>
        <dbReference type="SAM" id="Phobius"/>
    </source>
</evidence>
<sequence length="216" mass="25372">YIAIMYPLSSSRFTKEYGIITITSIWILGILLSSVHSVHSKAEEFSGHDNETYYDCREVWPDAFSERFYTMAIFVITFAFPMCVLCFTYASIGWKMLRHTSPGNADIVRDEVQLVQKMKVVKMLATVVVLFAICWLPLQIFLILHWFRIEFTDIETEFGFRVYMITFFVCHWLAMANSCVNPIVYCFMSENFRVNMAQLFHCRMRRNEAISPFHPL</sequence>
<dbReference type="Gene3D" id="1.20.1070.10">
    <property type="entry name" value="Rhodopsin 7-helix transmembrane proteins"/>
    <property type="match status" value="1"/>
</dbReference>
<reference evidence="13 14" key="1">
    <citation type="journal article" date="2018" name="Gigascience">
        <title>Genomes of trombidid mites reveal novel predicted allergens and laterally-transferred genes associated with secondary metabolism.</title>
        <authorList>
            <person name="Dong X."/>
            <person name="Chaisiri K."/>
            <person name="Xia D."/>
            <person name="Armstrong S.D."/>
            <person name="Fang Y."/>
            <person name="Donnelly M.J."/>
            <person name="Kadowaki T."/>
            <person name="McGarry J.W."/>
            <person name="Darby A.C."/>
            <person name="Makepeace B.L."/>
        </authorList>
    </citation>
    <scope>NUCLEOTIDE SEQUENCE [LARGE SCALE GENOMIC DNA]</scope>
    <source>
        <strain evidence="13">UoL-WK</strain>
    </source>
</reference>
<feature type="non-terminal residue" evidence="13">
    <location>
        <position position="1"/>
    </location>
</feature>
<dbReference type="OrthoDB" id="10037617at2759"/>
<keyword evidence="5" id="KW-0297">G-protein coupled receptor</keyword>
<evidence type="ECO:0000313" key="12">
    <source>
        <dbReference type="EMBL" id="RWS07420.1"/>
    </source>
</evidence>
<feature type="domain" description="G-protein coupled receptors family 1 profile" evidence="10">
    <location>
        <begin position="1"/>
        <end position="185"/>
    </location>
</feature>